<proteinExistence type="predicted"/>
<evidence type="ECO:0000256" key="1">
    <source>
        <dbReference type="SAM" id="MobiDB-lite"/>
    </source>
</evidence>
<keyword evidence="2" id="KW-0472">Membrane</keyword>
<feature type="region of interest" description="Disordered" evidence="1">
    <location>
        <begin position="81"/>
        <end position="101"/>
    </location>
</feature>
<feature type="compositionally biased region" description="Basic and acidic residues" evidence="1">
    <location>
        <begin position="131"/>
        <end position="145"/>
    </location>
</feature>
<evidence type="ECO:0008006" key="4">
    <source>
        <dbReference type="Google" id="ProtNLM"/>
    </source>
</evidence>
<feature type="transmembrane region" description="Helical" evidence="2">
    <location>
        <begin position="20"/>
        <end position="43"/>
    </location>
</feature>
<keyword evidence="2" id="KW-0812">Transmembrane</keyword>
<dbReference type="AlphaFoldDB" id="A0A7C4GIB8"/>
<reference evidence="3" key="1">
    <citation type="journal article" date="2020" name="mSystems">
        <title>Genome- and Community-Level Interaction Insights into Carbon Utilization and Element Cycling Functions of Hydrothermarchaeota in Hydrothermal Sediment.</title>
        <authorList>
            <person name="Zhou Z."/>
            <person name="Liu Y."/>
            <person name="Xu W."/>
            <person name="Pan J."/>
            <person name="Luo Z.H."/>
            <person name="Li M."/>
        </authorList>
    </citation>
    <scope>NUCLEOTIDE SEQUENCE [LARGE SCALE GENOMIC DNA]</scope>
    <source>
        <strain evidence="3">SpSt-609</strain>
    </source>
</reference>
<sequence>MKRRVPVGSRKWKEITDFDLKVLSVVIIALSLISVSLLLYAVYLKFQKSQVDVVIKEPFPAQQPPIEEIVRTATETVYYTKSPSTGGVEETPTIYSSDDTLETGDSSVTIVPVEQGNQKLLRPLELGTTTEAERIANPKEQKEQANDLQTTEQTQPEGTNVEEEPKFAEENKYLKGLAKFDYNILLSRMAENLPSSKLYLYVVDSETALKLAKMTQNYIIDYVDGRYHLACTKNIAPDLNPSTGIYTVKTKPVKDPKEVFKSVVNLRTFGISAFSVTTSDGYILCMGVFRTEVQARRFYYSQDWSELSKYANVSEASVSRIGD</sequence>
<accession>A0A7C4GIB8</accession>
<evidence type="ECO:0000256" key="2">
    <source>
        <dbReference type="SAM" id="Phobius"/>
    </source>
</evidence>
<feature type="compositionally biased region" description="Polar residues" evidence="1">
    <location>
        <begin position="146"/>
        <end position="158"/>
    </location>
</feature>
<organism evidence="3">
    <name type="scientific">Fervidobacterium thailandense</name>
    <dbReference type="NCBI Taxonomy" id="1008305"/>
    <lineage>
        <taxon>Bacteria</taxon>
        <taxon>Thermotogati</taxon>
        <taxon>Thermotogota</taxon>
        <taxon>Thermotogae</taxon>
        <taxon>Thermotogales</taxon>
        <taxon>Fervidobacteriaceae</taxon>
        <taxon>Fervidobacterium</taxon>
    </lineage>
</organism>
<name>A0A7C4GIB8_9BACT</name>
<feature type="region of interest" description="Disordered" evidence="1">
    <location>
        <begin position="123"/>
        <end position="167"/>
    </location>
</feature>
<evidence type="ECO:0000313" key="3">
    <source>
        <dbReference type="EMBL" id="HGU40864.1"/>
    </source>
</evidence>
<keyword evidence="2" id="KW-1133">Transmembrane helix</keyword>
<comment type="caution">
    <text evidence="3">The sequence shown here is derived from an EMBL/GenBank/DDBJ whole genome shotgun (WGS) entry which is preliminary data.</text>
</comment>
<protein>
    <recommendedName>
        <fullName evidence="4">SPOR domain-containing protein</fullName>
    </recommendedName>
</protein>
<gene>
    <name evidence="3" type="ORF">ENT77_06665</name>
</gene>
<dbReference type="EMBL" id="DSZY01000030">
    <property type="protein sequence ID" value="HGU40864.1"/>
    <property type="molecule type" value="Genomic_DNA"/>
</dbReference>